<dbReference type="EMBL" id="CAEZUT010000119">
    <property type="protein sequence ID" value="CAB4617007.1"/>
    <property type="molecule type" value="Genomic_DNA"/>
</dbReference>
<reference evidence="4" key="1">
    <citation type="submission" date="2020-05" db="EMBL/GenBank/DDBJ databases">
        <authorList>
            <person name="Chiriac C."/>
            <person name="Salcher M."/>
            <person name="Ghai R."/>
            <person name="Kavagutti S V."/>
        </authorList>
    </citation>
    <scope>NUCLEOTIDE SEQUENCE</scope>
</reference>
<dbReference type="GO" id="GO:0006081">
    <property type="term" value="P:aldehyde metabolic process"/>
    <property type="evidence" value="ECO:0007669"/>
    <property type="project" value="InterPro"/>
</dbReference>
<dbReference type="Pfam" id="PF00171">
    <property type="entry name" value="Aldedh"/>
    <property type="match status" value="1"/>
</dbReference>
<dbReference type="CDD" id="cd07099">
    <property type="entry name" value="ALDH_DDALDH"/>
    <property type="match status" value="1"/>
</dbReference>
<evidence type="ECO:0000256" key="2">
    <source>
        <dbReference type="ARBA" id="ARBA00023002"/>
    </source>
</evidence>
<sequence length="515" mass="54862">MIGVRIAGRTVLGRINSGTKAVYSYLMSTTAAFEKHDPTSGEVIAHYKNFSPDEVFATVASAKEASVDWQSLGFRGRKKVLLNWAALLTSRISEIAHLIAVETGKPVGDATLEASIAIDHLAWAAKHAEEIMQTQNRAAGMLMFNMKAQVQRSPLGVVGVIGPWNYPMFTPMGSIAYALAAGNAVVFKPSEFTPGVGKWLADTFIEVAPFAAIFTTVTGTPDTGRALTESAVNKISFTGSTRTAKKVAASCAERMVPVVLECGGKDPVIVAADADIKLAAEHSLWSAMANAGQSCIGAERVYVVQSVADEFIEEITKQAKKLHAGKSYGPATMPSQLNVIQSHLTDAANRGAKFAVGGADSVHAPFVDPVIMLEVPEDSTAMSDETFGPTLAINRVSSVEEAITLSNASNYGLAAAVFSKRQGEKIASQLQCGMVSINSVFLFAAVATVPFGGVKDSGYGRIHGAEGLLEYTYARTVVKPRFKLPITFTSFKRSKLADFVVIKLIKSLHGKHNLK</sequence>
<evidence type="ECO:0000259" key="3">
    <source>
        <dbReference type="Pfam" id="PF00171"/>
    </source>
</evidence>
<dbReference type="Gene3D" id="3.40.605.10">
    <property type="entry name" value="Aldehyde Dehydrogenase, Chain A, domain 1"/>
    <property type="match status" value="1"/>
</dbReference>
<dbReference type="InterPro" id="IPR029510">
    <property type="entry name" value="Ald_DH_CS_GLU"/>
</dbReference>
<dbReference type="InterPro" id="IPR016163">
    <property type="entry name" value="Ald_DH_C"/>
</dbReference>
<organism evidence="4">
    <name type="scientific">freshwater metagenome</name>
    <dbReference type="NCBI Taxonomy" id="449393"/>
    <lineage>
        <taxon>unclassified sequences</taxon>
        <taxon>metagenomes</taxon>
        <taxon>ecological metagenomes</taxon>
    </lineage>
</organism>
<dbReference type="PANTHER" id="PTHR11699">
    <property type="entry name" value="ALDEHYDE DEHYDROGENASE-RELATED"/>
    <property type="match status" value="1"/>
</dbReference>
<dbReference type="InterPro" id="IPR015590">
    <property type="entry name" value="Aldehyde_DH_dom"/>
</dbReference>
<protein>
    <submittedName>
        <fullName evidence="4">Unannotated protein</fullName>
    </submittedName>
</protein>
<name>A0A6J6HW93_9ZZZZ</name>
<dbReference type="AlphaFoldDB" id="A0A6J6HW93"/>
<dbReference type="GO" id="GO:0016620">
    <property type="term" value="F:oxidoreductase activity, acting on the aldehyde or oxo group of donors, NAD or NADP as acceptor"/>
    <property type="evidence" value="ECO:0007669"/>
    <property type="project" value="InterPro"/>
</dbReference>
<accession>A0A6J6HW93</accession>
<gene>
    <name evidence="4" type="ORF">UFOPK1854_00912</name>
</gene>
<evidence type="ECO:0000313" key="4">
    <source>
        <dbReference type="EMBL" id="CAB4617007.1"/>
    </source>
</evidence>
<keyword evidence="2" id="KW-0560">Oxidoreductase</keyword>
<dbReference type="SUPFAM" id="SSF53720">
    <property type="entry name" value="ALDH-like"/>
    <property type="match status" value="1"/>
</dbReference>
<dbReference type="PROSITE" id="PS00687">
    <property type="entry name" value="ALDEHYDE_DEHYDR_GLU"/>
    <property type="match status" value="1"/>
</dbReference>
<dbReference type="PIRSF" id="PIRSF036492">
    <property type="entry name" value="ALDH"/>
    <property type="match status" value="1"/>
</dbReference>
<dbReference type="InterPro" id="IPR012394">
    <property type="entry name" value="Aldehyde_DH_NAD(P)"/>
</dbReference>
<dbReference type="InterPro" id="IPR016162">
    <property type="entry name" value="Ald_DH_N"/>
</dbReference>
<comment type="similarity">
    <text evidence="1">Belongs to the aldehyde dehydrogenase family.</text>
</comment>
<feature type="domain" description="Aldehyde dehydrogenase" evidence="3">
    <location>
        <begin position="28"/>
        <end position="477"/>
    </location>
</feature>
<dbReference type="Gene3D" id="3.40.309.10">
    <property type="entry name" value="Aldehyde Dehydrogenase, Chain A, domain 2"/>
    <property type="match status" value="1"/>
</dbReference>
<proteinExistence type="inferred from homology"/>
<evidence type="ECO:0000256" key="1">
    <source>
        <dbReference type="ARBA" id="ARBA00009986"/>
    </source>
</evidence>
<dbReference type="InterPro" id="IPR016161">
    <property type="entry name" value="Ald_DH/histidinol_DH"/>
</dbReference>